<sequence length="74" mass="8494">MMELFADSAPSSMLPERPKGPVERDTEHREQRRSQADSNMELQGQLCRLGGPRKRNLFSRALLGVFRHRGARET</sequence>
<evidence type="ECO:0000313" key="2">
    <source>
        <dbReference type="EMBL" id="KAL2795213.1"/>
    </source>
</evidence>
<keyword evidence="3" id="KW-1185">Reference proteome</keyword>
<evidence type="ECO:0000256" key="1">
    <source>
        <dbReference type="SAM" id="MobiDB-lite"/>
    </source>
</evidence>
<feature type="region of interest" description="Disordered" evidence="1">
    <location>
        <begin position="1"/>
        <end position="41"/>
    </location>
</feature>
<evidence type="ECO:0000313" key="3">
    <source>
        <dbReference type="Proteomes" id="UP001610563"/>
    </source>
</evidence>
<proteinExistence type="predicted"/>
<accession>A0ABR4G865</accession>
<protein>
    <submittedName>
        <fullName evidence="2">Uncharacterized protein</fullName>
    </submittedName>
</protein>
<comment type="caution">
    <text evidence="2">The sequence shown here is derived from an EMBL/GenBank/DDBJ whole genome shotgun (WGS) entry which is preliminary data.</text>
</comment>
<organism evidence="2 3">
    <name type="scientific">Aspergillus keveii</name>
    <dbReference type="NCBI Taxonomy" id="714993"/>
    <lineage>
        <taxon>Eukaryota</taxon>
        <taxon>Fungi</taxon>
        <taxon>Dikarya</taxon>
        <taxon>Ascomycota</taxon>
        <taxon>Pezizomycotina</taxon>
        <taxon>Eurotiomycetes</taxon>
        <taxon>Eurotiomycetidae</taxon>
        <taxon>Eurotiales</taxon>
        <taxon>Aspergillaceae</taxon>
        <taxon>Aspergillus</taxon>
        <taxon>Aspergillus subgen. Nidulantes</taxon>
    </lineage>
</organism>
<gene>
    <name evidence="2" type="ORF">BJX66DRAFT_302418</name>
</gene>
<reference evidence="2 3" key="1">
    <citation type="submission" date="2024-07" db="EMBL/GenBank/DDBJ databases">
        <title>Section-level genome sequencing and comparative genomics of Aspergillus sections Usti and Cavernicolus.</title>
        <authorList>
            <consortium name="Lawrence Berkeley National Laboratory"/>
            <person name="Nybo J.L."/>
            <person name="Vesth T.C."/>
            <person name="Theobald S."/>
            <person name="Frisvad J.C."/>
            <person name="Larsen T.O."/>
            <person name="Kjaerboelling I."/>
            <person name="Rothschild-Mancinelli K."/>
            <person name="Lyhne E.K."/>
            <person name="Kogle M.E."/>
            <person name="Barry K."/>
            <person name="Clum A."/>
            <person name="Na H."/>
            <person name="Ledsgaard L."/>
            <person name="Lin J."/>
            <person name="Lipzen A."/>
            <person name="Kuo A."/>
            <person name="Riley R."/>
            <person name="Mondo S."/>
            <person name="Labutti K."/>
            <person name="Haridas S."/>
            <person name="Pangalinan J."/>
            <person name="Salamov A.A."/>
            <person name="Simmons B.A."/>
            <person name="Magnuson J.K."/>
            <person name="Chen J."/>
            <person name="Drula E."/>
            <person name="Henrissat B."/>
            <person name="Wiebenga A."/>
            <person name="Lubbers R.J."/>
            <person name="Gomes A.C."/>
            <person name="Makela M.R."/>
            <person name="Stajich J."/>
            <person name="Grigoriev I.V."/>
            <person name="Mortensen U.H."/>
            <person name="De Vries R.P."/>
            <person name="Baker S.E."/>
            <person name="Andersen M.R."/>
        </authorList>
    </citation>
    <scope>NUCLEOTIDE SEQUENCE [LARGE SCALE GENOMIC DNA]</scope>
    <source>
        <strain evidence="2 3">CBS 209.92</strain>
    </source>
</reference>
<dbReference type="Proteomes" id="UP001610563">
    <property type="component" value="Unassembled WGS sequence"/>
</dbReference>
<name>A0ABR4G865_9EURO</name>
<dbReference type="EMBL" id="JBFTWV010000037">
    <property type="protein sequence ID" value="KAL2795213.1"/>
    <property type="molecule type" value="Genomic_DNA"/>
</dbReference>
<feature type="compositionally biased region" description="Basic and acidic residues" evidence="1">
    <location>
        <begin position="16"/>
        <end position="35"/>
    </location>
</feature>